<dbReference type="InterPro" id="IPR000760">
    <property type="entry name" value="Inositol_monophosphatase-like"/>
</dbReference>
<dbReference type="Gene3D" id="3.40.190.80">
    <property type="match status" value="1"/>
</dbReference>
<evidence type="ECO:0000313" key="2">
    <source>
        <dbReference type="EMBL" id="MFD1383689.1"/>
    </source>
</evidence>
<dbReference type="RefSeq" id="WP_377367195.1">
    <property type="nucleotide sequence ID" value="NZ_JBHTMN010000011.1"/>
</dbReference>
<dbReference type="PANTHER" id="PTHR20854:SF4">
    <property type="entry name" value="INOSITOL-1-MONOPHOSPHATASE-RELATED"/>
    <property type="match status" value="1"/>
</dbReference>
<proteinExistence type="inferred from homology"/>
<dbReference type="Gene3D" id="3.30.540.10">
    <property type="entry name" value="Fructose-1,6-Bisphosphatase, subunit A, domain 1"/>
    <property type="match status" value="1"/>
</dbReference>
<dbReference type="PANTHER" id="PTHR20854">
    <property type="entry name" value="INOSITOL MONOPHOSPHATASE"/>
    <property type="match status" value="1"/>
</dbReference>
<gene>
    <name evidence="2" type="ORF">ACFQ45_09940</name>
</gene>
<dbReference type="PRINTS" id="PR00377">
    <property type="entry name" value="IMPHPHTASES"/>
</dbReference>
<dbReference type="Proteomes" id="UP001597059">
    <property type="component" value="Unassembled WGS sequence"/>
</dbReference>
<reference evidence="3" key="1">
    <citation type="journal article" date="2019" name="Int. J. Syst. Evol. Microbiol.">
        <title>The Global Catalogue of Microorganisms (GCM) 10K type strain sequencing project: providing services to taxonomists for standard genome sequencing and annotation.</title>
        <authorList>
            <consortium name="The Broad Institute Genomics Platform"/>
            <consortium name="The Broad Institute Genome Sequencing Center for Infectious Disease"/>
            <person name="Wu L."/>
            <person name="Ma J."/>
        </authorList>
    </citation>
    <scope>NUCLEOTIDE SEQUENCE [LARGE SCALE GENOMIC DNA]</scope>
    <source>
        <strain evidence="3">JCM 30774</strain>
    </source>
</reference>
<dbReference type="Pfam" id="PF00459">
    <property type="entry name" value="Inositol_P"/>
    <property type="match status" value="1"/>
</dbReference>
<evidence type="ECO:0000256" key="1">
    <source>
        <dbReference type="ARBA" id="ARBA00009759"/>
    </source>
</evidence>
<accession>A0ABW4B2F9</accession>
<organism evidence="2 3">
    <name type="scientific">Rhodanobacter aciditrophus</name>
    <dbReference type="NCBI Taxonomy" id="1623218"/>
    <lineage>
        <taxon>Bacteria</taxon>
        <taxon>Pseudomonadati</taxon>
        <taxon>Pseudomonadota</taxon>
        <taxon>Gammaproteobacteria</taxon>
        <taxon>Lysobacterales</taxon>
        <taxon>Rhodanobacteraceae</taxon>
        <taxon>Rhodanobacter</taxon>
    </lineage>
</organism>
<comment type="similarity">
    <text evidence="1">Belongs to the inositol monophosphatase superfamily.</text>
</comment>
<protein>
    <submittedName>
        <fullName evidence="2">Inositol monophosphatase family protein</fullName>
    </submittedName>
</protein>
<name>A0ABW4B2F9_9GAMM</name>
<comment type="caution">
    <text evidence="2">The sequence shown here is derived from an EMBL/GenBank/DDBJ whole genome shotgun (WGS) entry which is preliminary data.</text>
</comment>
<keyword evidence="3" id="KW-1185">Reference proteome</keyword>
<sequence length="278" mass="30880">MLSVEQKEQIIEAIRHVAKLEILPRFRDLERSQIATKSGFDDLVTEADTAAEKALIERFSQIMPQAQIVGEESVSESKQVLDKVDSSDWVIIIDPIDGTWNYANGLSTFGVLVAVVHQGETKFGVLYDPLNDDWIEATKGEGCFYGDGGFKKPIKLNGQPINKRLVGFLSPFQFESIEQRRFAAGLQVSYGRTLSLRCCCHEYRTLAQGGVDFFVSPKPNVWDHAAGVLCYQEAGGFVKMLDGTPYAPSLREGTIVAARTPELLERVRHDLMEGGVVH</sequence>
<dbReference type="EMBL" id="JBHTMN010000011">
    <property type="protein sequence ID" value="MFD1383689.1"/>
    <property type="molecule type" value="Genomic_DNA"/>
</dbReference>
<evidence type="ECO:0000313" key="3">
    <source>
        <dbReference type="Proteomes" id="UP001597059"/>
    </source>
</evidence>
<dbReference type="SUPFAM" id="SSF56655">
    <property type="entry name" value="Carbohydrate phosphatase"/>
    <property type="match status" value="1"/>
</dbReference>